<evidence type="ECO:0008006" key="4">
    <source>
        <dbReference type="Google" id="ProtNLM"/>
    </source>
</evidence>
<evidence type="ECO:0000313" key="2">
    <source>
        <dbReference type="EMBL" id="GAA1128542.1"/>
    </source>
</evidence>
<sequence>MRTSRGLAGLLAVGVAGAVTVALLPGSDGDRESAGAVPAAAAGSATATAPPTRTPAPSPSPTWDGVVRSIGDGSTSDTGPQPNRPPVEKLKPGEKPPQFVVFSWDGALENEDHLFSHFRKVAQENDAHMTFFLSGIYLVPNSKRSLYHPPQHAVGKADISFPTDAHLRATLEQVRQAWVDGNEIGTHFNGHFCGPKGGGDWSVAEWQSELDQARSFVTDWKTNTGMKDVPALPFDYTRELVGGRAPCLEGQKNLLAAEKASGFRYDASSPGEFQVWPAKKDGIWNFPLQMVPYPGKPTQVLSMDFNFLANQSGESTNGDPKKYQAWERETRDGYLNGFERVYNGSRAPLFIGNHFETWNGGIYMQAIEDVVKGVCKREGVRCVSFKELADWLDAQDPKVLERLRGLDPAQPADWSALVK</sequence>
<dbReference type="SUPFAM" id="SSF88713">
    <property type="entry name" value="Glycoside hydrolase/deacetylase"/>
    <property type="match status" value="1"/>
</dbReference>
<dbReference type="InterPro" id="IPR011330">
    <property type="entry name" value="Glyco_hydro/deAcase_b/a-brl"/>
</dbReference>
<name>A0ABN1UA75_9ACTN</name>
<evidence type="ECO:0000313" key="3">
    <source>
        <dbReference type="Proteomes" id="UP001499987"/>
    </source>
</evidence>
<accession>A0ABN1UA75</accession>
<proteinExistence type="predicted"/>
<feature type="compositionally biased region" description="Polar residues" evidence="1">
    <location>
        <begin position="72"/>
        <end position="81"/>
    </location>
</feature>
<dbReference type="PANTHER" id="PTHR45985">
    <property type="match status" value="1"/>
</dbReference>
<feature type="region of interest" description="Disordered" evidence="1">
    <location>
        <begin position="27"/>
        <end position="96"/>
    </location>
</feature>
<reference evidence="2 3" key="1">
    <citation type="journal article" date="2019" name="Int. J. Syst. Evol. Microbiol.">
        <title>The Global Catalogue of Microorganisms (GCM) 10K type strain sequencing project: providing services to taxonomists for standard genome sequencing and annotation.</title>
        <authorList>
            <consortium name="The Broad Institute Genomics Platform"/>
            <consortium name="The Broad Institute Genome Sequencing Center for Infectious Disease"/>
            <person name="Wu L."/>
            <person name="Ma J."/>
        </authorList>
    </citation>
    <scope>NUCLEOTIDE SEQUENCE [LARGE SCALE GENOMIC DNA]</scope>
    <source>
        <strain evidence="2 3">JCM 13002</strain>
    </source>
</reference>
<dbReference type="PANTHER" id="PTHR45985:SF3">
    <property type="entry name" value="CHITIN DEACETYLASE-LIKE 4"/>
    <property type="match status" value="1"/>
</dbReference>
<evidence type="ECO:0000256" key="1">
    <source>
        <dbReference type="SAM" id="MobiDB-lite"/>
    </source>
</evidence>
<protein>
    <recommendedName>
        <fullName evidence="4">Lipoprotein</fullName>
    </recommendedName>
</protein>
<dbReference type="InterPro" id="IPR052740">
    <property type="entry name" value="CE4"/>
</dbReference>
<dbReference type="RefSeq" id="WP_344628479.1">
    <property type="nucleotide sequence ID" value="NZ_BAAALD010000184.1"/>
</dbReference>
<feature type="compositionally biased region" description="Low complexity" evidence="1">
    <location>
        <begin position="34"/>
        <end position="51"/>
    </location>
</feature>
<keyword evidence="3" id="KW-1185">Reference proteome</keyword>
<dbReference type="Proteomes" id="UP001499987">
    <property type="component" value="Unassembled WGS sequence"/>
</dbReference>
<organism evidence="2 3">
    <name type="scientific">Kitasatospora arboriphila</name>
    <dbReference type="NCBI Taxonomy" id="258052"/>
    <lineage>
        <taxon>Bacteria</taxon>
        <taxon>Bacillati</taxon>
        <taxon>Actinomycetota</taxon>
        <taxon>Actinomycetes</taxon>
        <taxon>Kitasatosporales</taxon>
        <taxon>Streptomycetaceae</taxon>
        <taxon>Kitasatospora</taxon>
    </lineage>
</organism>
<gene>
    <name evidence="2" type="ORF">GCM10009663_77460</name>
</gene>
<comment type="caution">
    <text evidence="2">The sequence shown here is derived from an EMBL/GenBank/DDBJ whole genome shotgun (WGS) entry which is preliminary data.</text>
</comment>
<dbReference type="Gene3D" id="3.20.20.370">
    <property type="entry name" value="Glycoside hydrolase/deacetylase"/>
    <property type="match status" value="1"/>
</dbReference>
<dbReference type="EMBL" id="BAAALD010000184">
    <property type="protein sequence ID" value="GAA1128542.1"/>
    <property type="molecule type" value="Genomic_DNA"/>
</dbReference>